<proteinExistence type="predicted"/>
<reference evidence="2 3" key="1">
    <citation type="submission" date="2019-05" db="EMBL/GenBank/DDBJ databases">
        <title>Verrucobacter flavum gen. nov., sp. nov. a new member of the family Verrucomicrobiaceae.</title>
        <authorList>
            <person name="Szuroczki S."/>
            <person name="Abbaszade G."/>
            <person name="Szabo A."/>
            <person name="Felfoldi T."/>
            <person name="Schumann P."/>
            <person name="Boka K."/>
            <person name="Keki Z."/>
            <person name="Toumi M."/>
            <person name="Toth E."/>
        </authorList>
    </citation>
    <scope>NUCLEOTIDE SEQUENCE [LARGE SCALE GENOMIC DNA]</scope>
    <source>
        <strain evidence="2 3">MG-N-17</strain>
    </source>
</reference>
<dbReference type="EMBL" id="VAUV01000016">
    <property type="protein sequence ID" value="TLD69026.1"/>
    <property type="molecule type" value="Genomic_DNA"/>
</dbReference>
<evidence type="ECO:0008006" key="4">
    <source>
        <dbReference type="Google" id="ProtNLM"/>
    </source>
</evidence>
<keyword evidence="1" id="KW-0472">Membrane</keyword>
<comment type="caution">
    <text evidence="2">The sequence shown here is derived from an EMBL/GenBank/DDBJ whole genome shotgun (WGS) entry which is preliminary data.</text>
</comment>
<name>A0A5R8K9Q8_9BACT</name>
<feature type="transmembrane region" description="Helical" evidence="1">
    <location>
        <begin position="124"/>
        <end position="144"/>
    </location>
</feature>
<dbReference type="AlphaFoldDB" id="A0A5R8K9Q8"/>
<accession>A0A5R8K9Q8</accession>
<keyword evidence="1" id="KW-0812">Transmembrane</keyword>
<evidence type="ECO:0000313" key="2">
    <source>
        <dbReference type="EMBL" id="TLD69026.1"/>
    </source>
</evidence>
<gene>
    <name evidence="2" type="ORF">FEM03_19345</name>
</gene>
<organism evidence="2 3">
    <name type="scientific">Phragmitibacter flavus</name>
    <dbReference type="NCBI Taxonomy" id="2576071"/>
    <lineage>
        <taxon>Bacteria</taxon>
        <taxon>Pseudomonadati</taxon>
        <taxon>Verrucomicrobiota</taxon>
        <taxon>Verrucomicrobiia</taxon>
        <taxon>Verrucomicrobiales</taxon>
        <taxon>Verrucomicrobiaceae</taxon>
        <taxon>Phragmitibacter</taxon>
    </lineage>
</organism>
<protein>
    <recommendedName>
        <fullName evidence="4">DUF3592 domain-containing protein</fullName>
    </recommendedName>
</protein>
<sequence>MSRWTVPSRKIRWAIWIAIVLGPVATTIGLIDFYSDQKLLREGLRIEAEVKDFRRFPTKSGQRYEYDLTFQLPKFPEKTFLKTFYIASSDIPGDPPLESITLISHPEDPKQSRLIYGSQDKERFIVPAIVTAFGFVALVFVRHLDRKNLARFEREIAEVHARDPS</sequence>
<evidence type="ECO:0000256" key="1">
    <source>
        <dbReference type="SAM" id="Phobius"/>
    </source>
</evidence>
<dbReference type="RefSeq" id="WP_138087947.1">
    <property type="nucleotide sequence ID" value="NZ_VAUV01000016.1"/>
</dbReference>
<evidence type="ECO:0000313" key="3">
    <source>
        <dbReference type="Proteomes" id="UP000306196"/>
    </source>
</evidence>
<keyword evidence="1" id="KW-1133">Transmembrane helix</keyword>
<keyword evidence="3" id="KW-1185">Reference proteome</keyword>
<dbReference type="Proteomes" id="UP000306196">
    <property type="component" value="Unassembled WGS sequence"/>
</dbReference>
<feature type="transmembrane region" description="Helical" evidence="1">
    <location>
        <begin position="12"/>
        <end position="31"/>
    </location>
</feature>